<dbReference type="Gene3D" id="3.90.550.10">
    <property type="entry name" value="Spore Coat Polysaccharide Biosynthesis Protein SpsA, Chain A"/>
    <property type="match status" value="1"/>
</dbReference>
<dbReference type="PANTHER" id="PTHR43685">
    <property type="entry name" value="GLYCOSYLTRANSFERASE"/>
    <property type="match status" value="1"/>
</dbReference>
<feature type="domain" description="Glycosyltransferase 2-like" evidence="2">
    <location>
        <begin position="43"/>
        <end position="211"/>
    </location>
</feature>
<name>A0A2T2YJI5_9BACT</name>
<evidence type="ECO:0000313" key="4">
    <source>
        <dbReference type="Proteomes" id="UP000240357"/>
    </source>
</evidence>
<evidence type="ECO:0000313" key="3">
    <source>
        <dbReference type="EMBL" id="PSR55662.1"/>
    </source>
</evidence>
<gene>
    <name evidence="3" type="ORF">AHMF7605_20205</name>
</gene>
<dbReference type="OrthoDB" id="9805625at2"/>
<dbReference type="EMBL" id="PYFT01000001">
    <property type="protein sequence ID" value="PSR55662.1"/>
    <property type="molecule type" value="Genomic_DNA"/>
</dbReference>
<dbReference type="InterPro" id="IPR029044">
    <property type="entry name" value="Nucleotide-diphossugar_trans"/>
</dbReference>
<keyword evidence="1" id="KW-1133">Transmembrane helix</keyword>
<evidence type="ECO:0000259" key="2">
    <source>
        <dbReference type="Pfam" id="PF00535"/>
    </source>
</evidence>
<proteinExistence type="predicted"/>
<dbReference type="InterPro" id="IPR001173">
    <property type="entry name" value="Glyco_trans_2-like"/>
</dbReference>
<dbReference type="SUPFAM" id="SSF53448">
    <property type="entry name" value="Nucleotide-diphospho-sugar transferases"/>
    <property type="match status" value="1"/>
</dbReference>
<organism evidence="3 4">
    <name type="scientific">Adhaeribacter arboris</name>
    <dbReference type="NCBI Taxonomy" id="2072846"/>
    <lineage>
        <taxon>Bacteria</taxon>
        <taxon>Pseudomonadati</taxon>
        <taxon>Bacteroidota</taxon>
        <taxon>Cytophagia</taxon>
        <taxon>Cytophagales</taxon>
        <taxon>Hymenobacteraceae</taxon>
        <taxon>Adhaeribacter</taxon>
    </lineage>
</organism>
<evidence type="ECO:0000256" key="1">
    <source>
        <dbReference type="SAM" id="Phobius"/>
    </source>
</evidence>
<keyword evidence="4" id="KW-1185">Reference proteome</keyword>
<accession>A0A2T2YJI5</accession>
<feature type="transmembrane region" description="Helical" evidence="1">
    <location>
        <begin position="314"/>
        <end position="335"/>
    </location>
</feature>
<dbReference type="GO" id="GO:0016740">
    <property type="term" value="F:transferase activity"/>
    <property type="evidence" value="ECO:0007669"/>
    <property type="project" value="UniProtKB-KW"/>
</dbReference>
<dbReference type="Proteomes" id="UP000240357">
    <property type="component" value="Unassembled WGS sequence"/>
</dbReference>
<keyword evidence="1" id="KW-0812">Transmembrane</keyword>
<dbReference type="InterPro" id="IPR050834">
    <property type="entry name" value="Glycosyltransf_2"/>
</dbReference>
<feature type="transmembrane region" description="Helical" evidence="1">
    <location>
        <begin position="341"/>
        <end position="361"/>
    </location>
</feature>
<dbReference type="AlphaFoldDB" id="A0A2T2YJI5"/>
<dbReference type="Pfam" id="PF00535">
    <property type="entry name" value="Glycos_transf_2"/>
    <property type="match status" value="1"/>
</dbReference>
<comment type="caution">
    <text evidence="3">The sequence shown here is derived from an EMBL/GenBank/DDBJ whole genome shotgun (WGS) entry which is preliminary data.</text>
</comment>
<protein>
    <submittedName>
        <fullName evidence="3">Family 2 glycosyl transferase</fullName>
    </submittedName>
</protein>
<dbReference type="PANTHER" id="PTHR43685:SF14">
    <property type="entry name" value="GLYCOSYLTRANSFERASE 2-LIKE DOMAIN-CONTAINING PROTEIN"/>
    <property type="match status" value="1"/>
</dbReference>
<sequence>MFFLLICWSFLLIYAWIILRRWRAWLHLSPVENSLKMPQTQLSVLIPVRNEAAPISDLLRDLEQQTYPKQNFEVLVMDDNSEDETAAEVRAFQEKSNLSLRLICLQDYPGLRQKKAAITKGVALATGELMVQTDGDCRVTPDWLFTLAQHYERTHARCISGPVCLSSDGSWFEGMQVVEFASLIGIGGASIALGKPNMCNGANLAYSRQAFLEVQGFTGNAHVASGDDEFLMHKIADYYSGKVSFLKDKRAIVSTAAQKTITAFFNQRIRWASKWPNYSGWSVKLLAILVFGVNFLLFLAFLAWLCGGLANEQLAALFGFKLSIDGIFLLSVLHFLNRKKYIFYLAPLQLVYIPYVLYTALRGLRGTYHWKGRKVSNKATKTSSPKAY</sequence>
<keyword evidence="3" id="KW-0808">Transferase</keyword>
<keyword evidence="1" id="KW-0472">Membrane</keyword>
<feature type="transmembrane region" description="Helical" evidence="1">
    <location>
        <begin position="285"/>
        <end position="307"/>
    </location>
</feature>
<reference evidence="3 4" key="1">
    <citation type="submission" date="2018-03" db="EMBL/GenBank/DDBJ databases">
        <title>Adhaeribacter sp. HMF7605 Genome sequencing and assembly.</title>
        <authorList>
            <person name="Kang H."/>
            <person name="Kang J."/>
            <person name="Cha I."/>
            <person name="Kim H."/>
            <person name="Joh K."/>
        </authorList>
    </citation>
    <scope>NUCLEOTIDE SEQUENCE [LARGE SCALE GENOMIC DNA]</scope>
    <source>
        <strain evidence="3 4">HMF7605</strain>
    </source>
</reference>